<dbReference type="PANTHER" id="PTHR43212">
    <property type="entry name" value="QUERCETIN 2,3-DIOXYGENASE"/>
    <property type="match status" value="1"/>
</dbReference>
<dbReference type="InterPro" id="IPR011051">
    <property type="entry name" value="RmlC_Cupin_sf"/>
</dbReference>
<dbReference type="Pfam" id="PF02678">
    <property type="entry name" value="Pirin"/>
    <property type="match status" value="1"/>
</dbReference>
<protein>
    <submittedName>
        <fullName evidence="5">Pirin family protein</fullName>
    </submittedName>
</protein>
<dbReference type="RefSeq" id="WP_363798822.1">
    <property type="nucleotide sequence ID" value="NZ_CP159925.1"/>
</dbReference>
<dbReference type="InterPro" id="IPR014710">
    <property type="entry name" value="RmlC-like_jellyroll"/>
</dbReference>
<accession>A0AAU8MT09</accession>
<feature type="domain" description="Pirin N-terminal" evidence="3">
    <location>
        <begin position="14"/>
        <end position="118"/>
    </location>
</feature>
<organism evidence="5">
    <name type="scientific">Lysobacter firmicutimachus</name>
    <dbReference type="NCBI Taxonomy" id="1792846"/>
    <lineage>
        <taxon>Bacteria</taxon>
        <taxon>Pseudomonadati</taxon>
        <taxon>Pseudomonadota</taxon>
        <taxon>Gammaproteobacteria</taxon>
        <taxon>Lysobacterales</taxon>
        <taxon>Lysobacteraceae</taxon>
        <taxon>Lysobacter</taxon>
    </lineage>
</organism>
<evidence type="ECO:0000313" key="5">
    <source>
        <dbReference type="EMBL" id="XCO75684.1"/>
    </source>
</evidence>
<dbReference type="PANTHER" id="PTHR43212:SF3">
    <property type="entry name" value="QUERCETIN 2,3-DIOXYGENASE"/>
    <property type="match status" value="1"/>
</dbReference>
<gene>
    <name evidence="5" type="ORF">ABU614_02525</name>
</gene>
<dbReference type="Pfam" id="PF17954">
    <property type="entry name" value="Pirin_C_2"/>
    <property type="match status" value="1"/>
</dbReference>
<dbReference type="InterPro" id="IPR012093">
    <property type="entry name" value="Pirin"/>
</dbReference>
<dbReference type="AlphaFoldDB" id="A0AAU8MT09"/>
<comment type="similarity">
    <text evidence="1 2">Belongs to the pirin family.</text>
</comment>
<dbReference type="PIRSF" id="PIRSF006232">
    <property type="entry name" value="Pirin"/>
    <property type="match status" value="1"/>
</dbReference>
<proteinExistence type="inferred from homology"/>
<evidence type="ECO:0000256" key="1">
    <source>
        <dbReference type="ARBA" id="ARBA00008416"/>
    </source>
</evidence>
<evidence type="ECO:0000256" key="2">
    <source>
        <dbReference type="RuleBase" id="RU003457"/>
    </source>
</evidence>
<evidence type="ECO:0000259" key="3">
    <source>
        <dbReference type="Pfam" id="PF02678"/>
    </source>
</evidence>
<dbReference type="InterPro" id="IPR003829">
    <property type="entry name" value="Pirin_N_dom"/>
</dbReference>
<evidence type="ECO:0000259" key="4">
    <source>
        <dbReference type="Pfam" id="PF17954"/>
    </source>
</evidence>
<dbReference type="InterPro" id="IPR041602">
    <property type="entry name" value="Quercetinase_C"/>
</dbReference>
<sequence>MIIERPSAARGLLQADQRESRHAFSFGGYYDPAWMGFGVLRVVHEARVGPDAGFEPHRYANMDILSLVLNGALAHPELDGGGAVQAGQWQWIGAGHGLAHGARNASAEQPLHFLQFWIQPDRLNARPACVRATPAAAGEGEWSLLASRDGADGGLPVRQDLRLYSLRLGRDGRADCPLAPGRSYWLQVVRGQVEANGRRLEAGDALGLHGESGALALAGRGETAAELLWFDLPPLA</sequence>
<dbReference type="SUPFAM" id="SSF51182">
    <property type="entry name" value="RmlC-like cupins"/>
    <property type="match status" value="1"/>
</dbReference>
<name>A0AAU8MT09_9GAMM</name>
<feature type="domain" description="Quercetin 2,3-dioxygenase C-terminal cupin" evidence="4">
    <location>
        <begin position="144"/>
        <end position="232"/>
    </location>
</feature>
<dbReference type="Gene3D" id="2.60.120.10">
    <property type="entry name" value="Jelly Rolls"/>
    <property type="match status" value="2"/>
</dbReference>
<dbReference type="EMBL" id="CP159925">
    <property type="protein sequence ID" value="XCO75684.1"/>
    <property type="molecule type" value="Genomic_DNA"/>
</dbReference>
<reference evidence="5" key="1">
    <citation type="submission" date="2024-06" db="EMBL/GenBank/DDBJ databases">
        <authorList>
            <person name="Li S."/>
        </authorList>
    </citation>
    <scope>NUCLEOTIDE SEQUENCE</scope>
    <source>
        <strain evidence="5">SR10</strain>
    </source>
</reference>